<dbReference type="GO" id="GO:0006635">
    <property type="term" value="P:fatty acid beta-oxidation"/>
    <property type="evidence" value="ECO:0007669"/>
    <property type="project" value="TreeGrafter"/>
</dbReference>
<evidence type="ECO:0000256" key="25">
    <source>
        <dbReference type="ARBA" id="ARBA00036472"/>
    </source>
</evidence>
<dbReference type="EMBL" id="JAACNH010000009">
    <property type="protein sequence ID" value="KAG8432640.1"/>
    <property type="molecule type" value="Genomic_DNA"/>
</dbReference>
<keyword evidence="16" id="KW-0511">Multifunctional enzyme</keyword>
<feature type="domain" description="3-hydroxyacyl-CoA dehydrogenase C-terminal" evidence="37">
    <location>
        <begin position="624"/>
        <end position="715"/>
    </location>
</feature>
<evidence type="ECO:0000256" key="30">
    <source>
        <dbReference type="ARBA" id="ARBA00039632"/>
    </source>
</evidence>
<comment type="catalytic activity">
    <reaction evidence="32">
        <text>(3S)-hydroxyhexadecanoyl-CoA + NAD(+) = 3-oxohexadecanoyl-CoA + NADH + H(+)</text>
        <dbReference type="Rhea" id="RHEA:31159"/>
        <dbReference type="ChEBI" id="CHEBI:15378"/>
        <dbReference type="ChEBI" id="CHEBI:57349"/>
        <dbReference type="ChEBI" id="CHEBI:57540"/>
        <dbReference type="ChEBI" id="CHEBI:57945"/>
        <dbReference type="ChEBI" id="CHEBI:62613"/>
    </reaction>
    <physiologicalReaction direction="left-to-right" evidence="32">
        <dbReference type="Rhea" id="RHEA:31160"/>
    </physiologicalReaction>
</comment>
<dbReference type="EC" id="4.2.1.17" evidence="7"/>
<dbReference type="Gene3D" id="1.10.1040.50">
    <property type="match status" value="1"/>
</dbReference>
<evidence type="ECO:0000256" key="18">
    <source>
        <dbReference type="ARBA" id="ARBA00035863"/>
    </source>
</evidence>
<evidence type="ECO:0000256" key="15">
    <source>
        <dbReference type="ARBA" id="ARBA00023239"/>
    </source>
</evidence>
<dbReference type="EC" id="5.3.3.8" evidence="6"/>
<evidence type="ECO:0000256" key="20">
    <source>
        <dbReference type="ARBA" id="ARBA00035949"/>
    </source>
</evidence>
<dbReference type="SUPFAM" id="SSF48179">
    <property type="entry name" value="6-phosphogluconate dehydrogenase C-terminal domain-like"/>
    <property type="match status" value="2"/>
</dbReference>
<dbReference type="Gene3D" id="3.90.226.10">
    <property type="entry name" value="2-enoyl-CoA Hydratase, Chain A, domain 1"/>
    <property type="match status" value="1"/>
</dbReference>
<evidence type="ECO:0000256" key="21">
    <source>
        <dbReference type="ARBA" id="ARBA00035959"/>
    </source>
</evidence>
<comment type="catalytic activity">
    <reaction evidence="1">
        <text>(3S)-hydroxyhexadecanoyl-CoA = (2E)-hexadecenoyl-CoA + H2O</text>
        <dbReference type="Rhea" id="RHEA:31163"/>
        <dbReference type="ChEBI" id="CHEBI:15377"/>
        <dbReference type="ChEBI" id="CHEBI:61526"/>
        <dbReference type="ChEBI" id="CHEBI:62613"/>
    </reaction>
    <physiologicalReaction direction="right-to-left" evidence="1">
        <dbReference type="Rhea" id="RHEA:31165"/>
    </physiologicalReaction>
</comment>
<dbReference type="CDD" id="cd06558">
    <property type="entry name" value="crotonase-like"/>
    <property type="match status" value="1"/>
</dbReference>
<comment type="catalytic activity">
    <reaction evidence="26">
        <text>(3E,5Z)-tetradecadienoyl-CoA = (2E,5Z)-tetradecadienoyl-CoA</text>
        <dbReference type="Rhea" id="RHEA:47464"/>
        <dbReference type="ChEBI" id="CHEBI:71586"/>
        <dbReference type="ChEBI" id="CHEBI:87701"/>
    </reaction>
    <physiologicalReaction direction="right-to-left" evidence="26">
        <dbReference type="Rhea" id="RHEA:47466"/>
    </physiologicalReaction>
</comment>
<comment type="catalytic activity">
    <reaction evidence="33">
        <text>(3S)-hydroxydecanoyl-CoA + NAD(+) = 3-oxodecanoyl-CoA + NADH + H(+)</text>
        <dbReference type="Rhea" id="RHEA:31187"/>
        <dbReference type="ChEBI" id="CHEBI:15378"/>
        <dbReference type="ChEBI" id="CHEBI:57540"/>
        <dbReference type="ChEBI" id="CHEBI:57945"/>
        <dbReference type="ChEBI" id="CHEBI:62548"/>
        <dbReference type="ChEBI" id="CHEBI:62616"/>
    </reaction>
    <physiologicalReaction direction="left-to-right" evidence="33">
        <dbReference type="Rhea" id="RHEA:31188"/>
    </physiologicalReaction>
</comment>
<comment type="catalytic activity">
    <reaction evidence="25">
        <text>(2S,3S)-3-hydroxy-2-methylbutanoyl-CoA = (2E)-2-methylbut-2-enoyl-CoA + H2O</text>
        <dbReference type="Rhea" id="RHEA:31119"/>
        <dbReference type="ChEBI" id="CHEBI:15377"/>
        <dbReference type="ChEBI" id="CHEBI:57312"/>
        <dbReference type="ChEBI" id="CHEBI:57337"/>
    </reaction>
    <physiologicalReaction direction="right-to-left" evidence="25">
        <dbReference type="Rhea" id="RHEA:31121"/>
    </physiologicalReaction>
</comment>
<dbReference type="Pfam" id="PF02737">
    <property type="entry name" value="3HCDH_N"/>
    <property type="match status" value="1"/>
</dbReference>
<keyword evidence="9" id="KW-0276">Fatty acid metabolism</keyword>
<evidence type="ECO:0000256" key="3">
    <source>
        <dbReference type="ARBA" id="ARBA00005005"/>
    </source>
</evidence>
<evidence type="ECO:0000256" key="2">
    <source>
        <dbReference type="ARBA" id="ARBA00004275"/>
    </source>
</evidence>
<accession>A0A8T2INL4</accession>
<evidence type="ECO:0000256" key="7">
    <source>
        <dbReference type="ARBA" id="ARBA00012076"/>
    </source>
</evidence>
<evidence type="ECO:0000256" key="28">
    <source>
        <dbReference type="ARBA" id="ARBA00036989"/>
    </source>
</evidence>
<dbReference type="GO" id="GO:0005777">
    <property type="term" value="C:peroxisome"/>
    <property type="evidence" value="ECO:0007669"/>
    <property type="project" value="UniProtKB-SubCell"/>
</dbReference>
<evidence type="ECO:0000256" key="13">
    <source>
        <dbReference type="ARBA" id="ARBA00023140"/>
    </source>
</evidence>
<dbReference type="PROSITE" id="PS00166">
    <property type="entry name" value="ENOYL_COA_HYDRATASE"/>
    <property type="match status" value="1"/>
</dbReference>
<dbReference type="EC" id="1.1.1.35" evidence="8"/>
<dbReference type="PANTHER" id="PTHR23309">
    <property type="entry name" value="3-HYDROXYACYL-COA DEHYROGENASE"/>
    <property type="match status" value="1"/>
</dbReference>
<evidence type="ECO:0000256" key="17">
    <source>
        <dbReference type="ARBA" id="ARBA00035760"/>
    </source>
</evidence>
<evidence type="ECO:0000256" key="1">
    <source>
        <dbReference type="ARBA" id="ARBA00000469"/>
    </source>
</evidence>
<evidence type="ECO:0000256" key="32">
    <source>
        <dbReference type="ARBA" id="ARBA00047613"/>
    </source>
</evidence>
<dbReference type="InterPro" id="IPR001753">
    <property type="entry name" value="Enoyl-CoA_hydra/iso"/>
</dbReference>
<evidence type="ECO:0000256" key="12">
    <source>
        <dbReference type="ARBA" id="ARBA00023098"/>
    </source>
</evidence>
<comment type="catalytic activity">
    <reaction evidence="35">
        <text>(3S)-hydroxyhexadecanedioyl-CoA + NAD(+) = 3-oxohexadecanedioyl-CoA + NADH + H(+)</text>
        <dbReference type="Rhea" id="RHEA:40267"/>
        <dbReference type="ChEBI" id="CHEBI:15378"/>
        <dbReference type="ChEBI" id="CHEBI:57540"/>
        <dbReference type="ChEBI" id="CHEBI:57945"/>
        <dbReference type="ChEBI" id="CHEBI:77080"/>
        <dbReference type="ChEBI" id="CHEBI:77081"/>
    </reaction>
    <physiologicalReaction direction="left-to-right" evidence="35">
        <dbReference type="Rhea" id="RHEA:40268"/>
    </physiologicalReaction>
</comment>
<keyword evidence="40" id="KW-1185">Reference proteome</keyword>
<dbReference type="InterPro" id="IPR006108">
    <property type="entry name" value="3HC_DH_C"/>
</dbReference>
<evidence type="ECO:0000256" key="5">
    <source>
        <dbReference type="ARBA" id="ARBA00011245"/>
    </source>
</evidence>
<dbReference type="InterPro" id="IPR036291">
    <property type="entry name" value="NAD(P)-bd_dom_sf"/>
</dbReference>
<evidence type="ECO:0000256" key="23">
    <source>
        <dbReference type="ARBA" id="ARBA00036353"/>
    </source>
</evidence>
<evidence type="ECO:0000256" key="33">
    <source>
        <dbReference type="ARBA" id="ARBA00048361"/>
    </source>
</evidence>
<evidence type="ECO:0000256" key="36">
    <source>
        <dbReference type="RuleBase" id="RU003707"/>
    </source>
</evidence>
<comment type="catalytic activity">
    <reaction evidence="27">
        <text>(3E)-decenoyl-CoA = (2E)-decenoyl-CoA</text>
        <dbReference type="Rhea" id="RHEA:45752"/>
        <dbReference type="ChEBI" id="CHEBI:61406"/>
        <dbReference type="ChEBI" id="CHEBI:84793"/>
    </reaction>
    <physiologicalReaction direction="left-to-right" evidence="27">
        <dbReference type="Rhea" id="RHEA:45753"/>
    </physiologicalReaction>
</comment>
<protein>
    <recommendedName>
        <fullName evidence="30">Peroxisomal bifunctional enzyme</fullName>
        <ecNumber evidence="8">1.1.1.35</ecNumber>
        <ecNumber evidence="7">4.2.1.17</ecNumber>
        <ecNumber evidence="6">5.3.3.8</ecNumber>
    </recommendedName>
    <alternativeName>
        <fullName evidence="31">Multifunctional enzyme 1</fullName>
    </alternativeName>
</protein>
<evidence type="ECO:0000256" key="14">
    <source>
        <dbReference type="ARBA" id="ARBA00023235"/>
    </source>
</evidence>
<keyword evidence="13" id="KW-0576">Peroxisome</keyword>
<comment type="similarity">
    <text evidence="29">In the C-terminal section; belongs to the 3-hydroxyacyl-CoA dehydrogenase family.</text>
</comment>
<evidence type="ECO:0000256" key="11">
    <source>
        <dbReference type="ARBA" id="ARBA00023027"/>
    </source>
</evidence>
<evidence type="ECO:0000256" key="8">
    <source>
        <dbReference type="ARBA" id="ARBA00013000"/>
    </source>
</evidence>
<dbReference type="Gene3D" id="3.40.50.720">
    <property type="entry name" value="NAD(P)-binding Rossmann-like Domain"/>
    <property type="match status" value="1"/>
</dbReference>
<comment type="catalytic activity">
    <reaction evidence="24">
        <text>(3S)-hydroxyhexanoyl-CoA = (2E)-hexenoyl-CoA + H2O</text>
        <dbReference type="Rhea" id="RHEA:30547"/>
        <dbReference type="ChEBI" id="CHEBI:15377"/>
        <dbReference type="ChEBI" id="CHEBI:62075"/>
        <dbReference type="ChEBI" id="CHEBI:62077"/>
    </reaction>
    <physiologicalReaction direction="right-to-left" evidence="24">
        <dbReference type="Rhea" id="RHEA:30549"/>
    </physiologicalReaction>
</comment>
<keyword evidence="12" id="KW-0443">Lipid metabolism</keyword>
<comment type="catalytic activity">
    <reaction evidence="21">
        <text>a (3Z)-enoyl-CoA = a 4-saturated (2E)-enoyl-CoA</text>
        <dbReference type="Rhea" id="RHEA:45900"/>
        <dbReference type="ChEBI" id="CHEBI:85097"/>
        <dbReference type="ChEBI" id="CHEBI:85489"/>
        <dbReference type="EC" id="5.3.3.8"/>
    </reaction>
    <physiologicalReaction direction="left-to-right" evidence="21">
        <dbReference type="Rhea" id="RHEA:45901"/>
    </physiologicalReaction>
</comment>
<dbReference type="Pfam" id="PF00725">
    <property type="entry name" value="3HCDH"/>
    <property type="match status" value="2"/>
</dbReference>
<evidence type="ECO:0000313" key="40">
    <source>
        <dbReference type="Proteomes" id="UP000812440"/>
    </source>
</evidence>
<proteinExistence type="inferred from homology"/>
<comment type="catalytic activity">
    <reaction evidence="23">
        <text>(3E)-hexenoyl-CoA = (2E)-hexenoyl-CoA</text>
        <dbReference type="Rhea" id="RHEA:45736"/>
        <dbReference type="ChEBI" id="CHEBI:62077"/>
        <dbReference type="ChEBI" id="CHEBI:84790"/>
    </reaction>
    <physiologicalReaction direction="left-to-right" evidence="23">
        <dbReference type="Rhea" id="RHEA:45737"/>
    </physiologicalReaction>
</comment>
<comment type="subunit">
    <text evidence="5">Monomer.</text>
</comment>
<evidence type="ECO:0000256" key="35">
    <source>
        <dbReference type="ARBA" id="ARBA00049448"/>
    </source>
</evidence>
<evidence type="ECO:0000256" key="34">
    <source>
        <dbReference type="ARBA" id="ARBA00048911"/>
    </source>
</evidence>
<evidence type="ECO:0000256" key="16">
    <source>
        <dbReference type="ARBA" id="ARBA00023268"/>
    </source>
</evidence>
<evidence type="ECO:0000256" key="4">
    <source>
        <dbReference type="ARBA" id="ARBA00008750"/>
    </source>
</evidence>
<organism evidence="39 40">
    <name type="scientific">Hymenochirus boettgeri</name>
    <name type="common">Congo dwarf clawed frog</name>
    <dbReference type="NCBI Taxonomy" id="247094"/>
    <lineage>
        <taxon>Eukaryota</taxon>
        <taxon>Metazoa</taxon>
        <taxon>Chordata</taxon>
        <taxon>Craniata</taxon>
        <taxon>Vertebrata</taxon>
        <taxon>Euteleostomi</taxon>
        <taxon>Amphibia</taxon>
        <taxon>Batrachia</taxon>
        <taxon>Anura</taxon>
        <taxon>Pipoidea</taxon>
        <taxon>Pipidae</taxon>
        <taxon>Pipinae</taxon>
        <taxon>Hymenochirus</taxon>
    </lineage>
</organism>
<evidence type="ECO:0000256" key="19">
    <source>
        <dbReference type="ARBA" id="ARBA00035909"/>
    </source>
</evidence>
<comment type="similarity">
    <text evidence="36">Belongs to the enoyl-CoA hydratase/isomerase family.</text>
</comment>
<evidence type="ECO:0000256" key="31">
    <source>
        <dbReference type="ARBA" id="ARBA00042031"/>
    </source>
</evidence>
<evidence type="ECO:0000256" key="6">
    <source>
        <dbReference type="ARBA" id="ARBA00012064"/>
    </source>
</evidence>
<dbReference type="GO" id="GO:0070403">
    <property type="term" value="F:NAD+ binding"/>
    <property type="evidence" value="ECO:0007669"/>
    <property type="project" value="InterPro"/>
</dbReference>
<evidence type="ECO:0000256" key="9">
    <source>
        <dbReference type="ARBA" id="ARBA00022832"/>
    </source>
</evidence>
<evidence type="ECO:0000259" key="37">
    <source>
        <dbReference type="Pfam" id="PF00725"/>
    </source>
</evidence>
<dbReference type="InterPro" id="IPR018376">
    <property type="entry name" value="Enoyl-CoA_hyd/isom_CS"/>
</dbReference>
<dbReference type="FunFam" id="3.40.50.720:FF:000009">
    <property type="entry name" value="Fatty oxidation complex, alpha subunit"/>
    <property type="match status" value="1"/>
</dbReference>
<dbReference type="PANTHER" id="PTHR23309:SF49">
    <property type="entry name" value="PEROXISOMAL BIFUNCTIONAL ENZYME"/>
    <property type="match status" value="1"/>
</dbReference>
<comment type="pathway">
    <text evidence="3">Lipid metabolism; fatty acid beta-oxidation.</text>
</comment>
<comment type="catalytic activity">
    <reaction evidence="22">
        <text>(3Z)-hexenoyl-CoA = (2E)-hexenoyl-CoA</text>
        <dbReference type="Rhea" id="RHEA:45748"/>
        <dbReference type="ChEBI" id="CHEBI:62077"/>
        <dbReference type="ChEBI" id="CHEBI:85415"/>
    </reaction>
    <physiologicalReaction direction="left-to-right" evidence="22">
        <dbReference type="Rhea" id="RHEA:45749"/>
    </physiologicalReaction>
</comment>
<keyword evidence="10" id="KW-0560">Oxidoreductase</keyword>
<dbReference type="GO" id="GO:0004300">
    <property type="term" value="F:enoyl-CoA hydratase activity"/>
    <property type="evidence" value="ECO:0007669"/>
    <property type="project" value="UniProtKB-EC"/>
</dbReference>
<keyword evidence="11" id="KW-0520">NAD</keyword>
<gene>
    <name evidence="39" type="ORF">GDO86_017041</name>
</gene>
<dbReference type="FunFam" id="1.10.1040.50:FF:000006">
    <property type="entry name" value="Peroxisomal bifunctional enzyme"/>
    <property type="match status" value="1"/>
</dbReference>
<comment type="catalytic activity">
    <reaction evidence="18">
        <text>(3E,5Z)-octadienoyl-CoA = (2E,5Z)-octadienoyl-CoA</text>
        <dbReference type="Rhea" id="RHEA:49932"/>
        <dbReference type="ChEBI" id="CHEBI:85108"/>
        <dbReference type="ChEBI" id="CHEBI:131990"/>
    </reaction>
    <physiologicalReaction direction="right-to-left" evidence="18">
        <dbReference type="Rhea" id="RHEA:49934"/>
    </physiologicalReaction>
</comment>
<comment type="similarity">
    <text evidence="4">In the N-terminal section; belongs to the enoyl-CoA hydratase/isomerase family.</text>
</comment>
<comment type="catalytic activity">
    <reaction evidence="34">
        <text>a (3S)-3-hydroxyacyl-CoA + NAD(+) = a 3-oxoacyl-CoA + NADH + H(+)</text>
        <dbReference type="Rhea" id="RHEA:22432"/>
        <dbReference type="ChEBI" id="CHEBI:15378"/>
        <dbReference type="ChEBI" id="CHEBI:57318"/>
        <dbReference type="ChEBI" id="CHEBI:57540"/>
        <dbReference type="ChEBI" id="CHEBI:57945"/>
        <dbReference type="ChEBI" id="CHEBI:90726"/>
        <dbReference type="EC" id="1.1.1.35"/>
    </reaction>
    <physiologicalReaction direction="left-to-right" evidence="34">
        <dbReference type="Rhea" id="RHEA:22433"/>
    </physiologicalReaction>
</comment>
<evidence type="ECO:0000313" key="39">
    <source>
        <dbReference type="EMBL" id="KAG8432640.1"/>
    </source>
</evidence>
<sequence>MEVTRYQSHAVSVIEINHPPVNALSSLVCQALFKEFVEASKDPSVEAIVLCGANGKFCAGADIREFKSTSLMKTISIEDINGNIESCKKPVVAAIEGVALGGGLELALSCHYRVAHIKAIVGLPEVLIGILPAAGGTQRLPRLIGIPAALDMIVRGRHVPATEAFQLGIVDQVVQTNAIDAAVHLAREIIGKPLDNRRLSTLPVQYNINIEDFFDNALKKAKIQFFGAQAPLACIEAVKASVELPFYQGLKKEQELIASLVTTGQPQAQQYAFFSERNAGKWTLPSGEGWDNVSPKIIKTTAVIGLGTMGRGIVTSLSKANISVIALEQDEKQLNQGKKAVISLLEKEAEKLNKQGKSSSFANGLGPVHFTLDFGEIRNVDLVIEAVYENMGLKKKIFQKISKILKPDAFLCTNTSGLDIDEIASVTNRPQNVIGMHFFSPANIMRLLEVVRGCYTSPITIATTMSLGKTLGKVAVLVGNCPLFVGNRMLLPYVEQAGYLLEDGCNPEDVDNALEHFGFAMGPFCMMDLAGLDVGWRSRMEKGLTGDRVPTGTPARQRQGNRYCPIADMLCELGRFGQKAGMGWYKYEKLGGRKASPDPWIRDFLEKYRNTHQIKSHVINSEEIIQRCLYVLINAGFKILEDGIATSPEDIDVIYNNGYGWPKYRGGPMYYAATTGLAKVYETLDRNYKANPDIPSMKPTFLLRKLVAVGEPPLKEWKTQLGNLNNKL</sequence>
<dbReference type="InterPro" id="IPR008927">
    <property type="entry name" value="6-PGluconate_DH-like_C_sf"/>
</dbReference>
<keyword evidence="14" id="KW-0413">Isomerase</keyword>
<evidence type="ECO:0000256" key="24">
    <source>
        <dbReference type="ARBA" id="ARBA00036370"/>
    </source>
</evidence>
<comment type="subcellular location">
    <subcellularLocation>
        <location evidence="2">Peroxisome</location>
    </subcellularLocation>
</comment>
<evidence type="ECO:0000256" key="29">
    <source>
        <dbReference type="ARBA" id="ARBA00038365"/>
    </source>
</evidence>
<comment type="caution">
    <text evidence="39">The sequence shown here is derived from an EMBL/GenBank/DDBJ whole genome shotgun (WGS) entry which is preliminary data.</text>
</comment>
<dbReference type="InterPro" id="IPR006176">
    <property type="entry name" value="3-OHacyl-CoA_DH_NAD-bd"/>
</dbReference>
<dbReference type="OrthoDB" id="2018133at2759"/>
<dbReference type="Proteomes" id="UP000812440">
    <property type="component" value="Chromosome 9"/>
</dbReference>
<dbReference type="GO" id="GO:0004165">
    <property type="term" value="F:delta(3)-delta(2)-enoyl-CoA isomerase activity"/>
    <property type="evidence" value="ECO:0007669"/>
    <property type="project" value="UniProtKB-EC"/>
</dbReference>
<dbReference type="SUPFAM" id="SSF52096">
    <property type="entry name" value="ClpP/crotonase"/>
    <property type="match status" value="1"/>
</dbReference>
<name>A0A8T2INL4_9PIPI</name>
<comment type="catalytic activity">
    <reaction evidence="20">
        <text>a (3E)-enoyl-CoA = a 4-saturated (2E)-enoyl-CoA</text>
        <dbReference type="Rhea" id="RHEA:45228"/>
        <dbReference type="ChEBI" id="CHEBI:58521"/>
        <dbReference type="ChEBI" id="CHEBI:85097"/>
        <dbReference type="EC" id="5.3.3.8"/>
    </reaction>
    <physiologicalReaction direction="left-to-right" evidence="20">
        <dbReference type="Rhea" id="RHEA:45229"/>
    </physiologicalReaction>
</comment>
<dbReference type="SUPFAM" id="SSF51735">
    <property type="entry name" value="NAD(P)-binding Rossmann-fold domains"/>
    <property type="match status" value="1"/>
</dbReference>
<dbReference type="GO" id="GO:0003857">
    <property type="term" value="F:(3S)-3-hydroxyacyl-CoA dehydrogenase (NAD+) activity"/>
    <property type="evidence" value="ECO:0007669"/>
    <property type="project" value="UniProtKB-EC"/>
</dbReference>
<keyword evidence="15" id="KW-0456">Lyase</keyword>
<feature type="domain" description="3-hydroxyacyl-CoA dehydrogenase NAD binding" evidence="38">
    <location>
        <begin position="301"/>
        <end position="480"/>
    </location>
</feature>
<evidence type="ECO:0000256" key="26">
    <source>
        <dbReference type="ARBA" id="ARBA00036570"/>
    </source>
</evidence>
<comment type="catalytic activity">
    <reaction evidence="19">
        <text>a 4-saturated-(3S)-3-hydroxyacyl-CoA = a (3E)-enoyl-CoA + H2O</text>
        <dbReference type="Rhea" id="RHEA:20724"/>
        <dbReference type="ChEBI" id="CHEBI:15377"/>
        <dbReference type="ChEBI" id="CHEBI:58521"/>
        <dbReference type="ChEBI" id="CHEBI:137480"/>
        <dbReference type="EC" id="4.2.1.17"/>
    </reaction>
    <physiologicalReaction direction="left-to-right" evidence="19">
        <dbReference type="Rhea" id="RHEA:20725"/>
    </physiologicalReaction>
</comment>
<evidence type="ECO:0000256" key="27">
    <source>
        <dbReference type="ARBA" id="ARBA00036656"/>
    </source>
</evidence>
<comment type="catalytic activity">
    <reaction evidence="17">
        <text>(3S)-hydroxydecanoyl-CoA = (2E)-decenoyl-CoA + H2O</text>
        <dbReference type="Rhea" id="RHEA:31191"/>
        <dbReference type="ChEBI" id="CHEBI:15377"/>
        <dbReference type="ChEBI" id="CHEBI:61406"/>
        <dbReference type="ChEBI" id="CHEBI:62616"/>
    </reaction>
    <physiologicalReaction direction="right-to-left" evidence="17">
        <dbReference type="Rhea" id="RHEA:31193"/>
    </physiologicalReaction>
</comment>
<dbReference type="Pfam" id="PF00378">
    <property type="entry name" value="ECH_1"/>
    <property type="match status" value="1"/>
</dbReference>
<comment type="catalytic activity">
    <reaction evidence="28">
        <text>(2E)-hexadecenedioyl-CoA + H2O = (3S)-hydroxyhexadecanedioyl-CoA</text>
        <dbReference type="Rhea" id="RHEA:40259"/>
        <dbReference type="ChEBI" id="CHEBI:15377"/>
        <dbReference type="ChEBI" id="CHEBI:77075"/>
        <dbReference type="ChEBI" id="CHEBI:77080"/>
    </reaction>
    <physiologicalReaction direction="left-to-right" evidence="28">
        <dbReference type="Rhea" id="RHEA:40260"/>
    </physiologicalReaction>
</comment>
<evidence type="ECO:0000256" key="10">
    <source>
        <dbReference type="ARBA" id="ARBA00023002"/>
    </source>
</evidence>
<dbReference type="InterPro" id="IPR029045">
    <property type="entry name" value="ClpP/crotonase-like_dom_sf"/>
</dbReference>
<evidence type="ECO:0000256" key="22">
    <source>
        <dbReference type="ARBA" id="ARBA00036336"/>
    </source>
</evidence>
<dbReference type="FunFam" id="3.90.226.10:FF:000052">
    <property type="entry name" value="Peroxisomal bifunctional enzyme"/>
    <property type="match status" value="1"/>
</dbReference>
<dbReference type="AlphaFoldDB" id="A0A8T2INL4"/>
<reference evidence="39" key="1">
    <citation type="thesis" date="2020" institute="ProQuest LLC" country="789 East Eisenhower Parkway, Ann Arbor, MI, USA">
        <title>Comparative Genomics and Chromosome Evolution.</title>
        <authorList>
            <person name="Mudd A.B."/>
        </authorList>
    </citation>
    <scope>NUCLEOTIDE SEQUENCE</scope>
    <source>
        <strain evidence="39">Female2</strain>
        <tissue evidence="39">Blood</tissue>
    </source>
</reference>
<feature type="domain" description="3-hydroxyacyl-CoA dehydrogenase C-terminal" evidence="37">
    <location>
        <begin position="484"/>
        <end position="587"/>
    </location>
</feature>
<evidence type="ECO:0000259" key="38">
    <source>
        <dbReference type="Pfam" id="PF02737"/>
    </source>
</evidence>